<dbReference type="Proteomes" id="UP000249723">
    <property type="component" value="Unassembled WGS sequence"/>
</dbReference>
<dbReference type="InterPro" id="IPR029044">
    <property type="entry name" value="Nucleotide-diphossugar_trans"/>
</dbReference>
<feature type="compositionally biased region" description="Basic and acidic residues" evidence="2">
    <location>
        <begin position="601"/>
        <end position="614"/>
    </location>
</feature>
<dbReference type="GO" id="GO:0000462">
    <property type="term" value="P:maturation of SSU-rRNA from tricistronic rRNA transcript (SSU-rRNA, 5.8S rRNA, LSU-rRNA)"/>
    <property type="evidence" value="ECO:0007669"/>
    <property type="project" value="TreeGrafter"/>
</dbReference>
<dbReference type="Gene3D" id="3.90.550.20">
    <property type="match status" value="1"/>
</dbReference>
<dbReference type="InterPro" id="IPR007577">
    <property type="entry name" value="GlycoTrfase_DXD_sugar-bd_CS"/>
</dbReference>
<organism evidence="4 5">
    <name type="scientific">Microbotryum saponariae</name>
    <dbReference type="NCBI Taxonomy" id="289078"/>
    <lineage>
        <taxon>Eukaryota</taxon>
        <taxon>Fungi</taxon>
        <taxon>Dikarya</taxon>
        <taxon>Basidiomycota</taxon>
        <taxon>Pucciniomycotina</taxon>
        <taxon>Microbotryomycetes</taxon>
        <taxon>Microbotryales</taxon>
        <taxon>Microbotryaceae</taxon>
        <taxon>Microbotryum</taxon>
    </lineage>
</organism>
<dbReference type="STRING" id="289078.A0A2X0KN54"/>
<name>A0A2X0KN54_9BASI</name>
<keyword evidence="3" id="KW-0472">Membrane</keyword>
<feature type="region of interest" description="Disordered" evidence="2">
    <location>
        <begin position="274"/>
        <end position="293"/>
    </location>
</feature>
<feature type="region of interest" description="Disordered" evidence="2">
    <location>
        <begin position="666"/>
        <end position="693"/>
    </location>
</feature>
<gene>
    <name evidence="4" type="ORF">BZ3500_MVSOF-1268-A1-R1_CHR1-3G01690</name>
</gene>
<feature type="transmembrane region" description="Helical" evidence="3">
    <location>
        <begin position="149"/>
        <end position="171"/>
    </location>
</feature>
<dbReference type="SUPFAM" id="SSF53448">
    <property type="entry name" value="Nucleotide-diphospho-sugar transferases"/>
    <property type="match status" value="1"/>
</dbReference>
<feature type="region of interest" description="Disordered" evidence="2">
    <location>
        <begin position="904"/>
        <end position="941"/>
    </location>
</feature>
<reference evidence="5" key="1">
    <citation type="submission" date="2016-10" db="EMBL/GenBank/DDBJ databases">
        <authorList>
            <person name="Jeantristanb JTB J.-T."/>
            <person name="Ricardo R."/>
        </authorList>
    </citation>
    <scope>NUCLEOTIDE SEQUENCE [LARGE SCALE GENOMIC DNA]</scope>
</reference>
<keyword evidence="3" id="KW-0812">Transmembrane</keyword>
<dbReference type="PANTHER" id="PTHR22851">
    <property type="entry name" value="U3 SMALL NUCLEOLAR RNA U3 SNORNA ASSOCIATED PROTEIN"/>
    <property type="match status" value="1"/>
</dbReference>
<feature type="compositionally biased region" description="Acidic residues" evidence="2">
    <location>
        <begin position="905"/>
        <end position="915"/>
    </location>
</feature>
<proteinExistence type="inferred from homology"/>
<feature type="region of interest" description="Disordered" evidence="2">
    <location>
        <begin position="601"/>
        <end position="620"/>
    </location>
</feature>
<accession>A0A2X0KN54</accession>
<protein>
    <submittedName>
        <fullName evidence="4">BZ3500_MvSof-1268-A1-R1_Chr1-3g01690 protein</fullName>
    </submittedName>
</protein>
<feature type="compositionally biased region" description="Polar residues" evidence="2">
    <location>
        <begin position="667"/>
        <end position="681"/>
    </location>
</feature>
<feature type="compositionally biased region" description="Basic and acidic residues" evidence="2">
    <location>
        <begin position="917"/>
        <end position="929"/>
    </location>
</feature>
<feature type="compositionally biased region" description="Polar residues" evidence="2">
    <location>
        <begin position="8"/>
        <end position="29"/>
    </location>
</feature>
<keyword evidence="5" id="KW-1185">Reference proteome</keyword>
<evidence type="ECO:0000313" key="5">
    <source>
        <dbReference type="Proteomes" id="UP000249723"/>
    </source>
</evidence>
<keyword evidence="3" id="KW-1133">Transmembrane helix</keyword>
<evidence type="ECO:0000256" key="2">
    <source>
        <dbReference type="SAM" id="MobiDB-lite"/>
    </source>
</evidence>
<dbReference type="Pfam" id="PF04488">
    <property type="entry name" value="Gly_transf_sug"/>
    <property type="match status" value="1"/>
</dbReference>
<dbReference type="InterPro" id="IPR051733">
    <property type="entry name" value="WD_repeat_DCAF13/WDSOF1"/>
</dbReference>
<evidence type="ECO:0000256" key="1">
    <source>
        <dbReference type="ARBA" id="ARBA00009003"/>
    </source>
</evidence>
<feature type="region of interest" description="Disordered" evidence="2">
    <location>
        <begin position="1"/>
        <end position="37"/>
    </location>
</feature>
<evidence type="ECO:0000256" key="3">
    <source>
        <dbReference type="SAM" id="Phobius"/>
    </source>
</evidence>
<dbReference type="AlphaFoldDB" id="A0A2X0KN54"/>
<evidence type="ECO:0000313" key="4">
    <source>
        <dbReference type="EMBL" id="SCZ89959.1"/>
    </source>
</evidence>
<comment type="similarity">
    <text evidence="1">Belongs to the glycosyltransferase 32 family.</text>
</comment>
<dbReference type="PANTHER" id="PTHR22851:SF1">
    <property type="entry name" value="GLYCOSYLTRANSFERASE FAMILY 32 PROTEIN"/>
    <property type="match status" value="1"/>
</dbReference>
<dbReference type="EMBL" id="FMWP01000014">
    <property type="protein sequence ID" value="SCZ89959.1"/>
    <property type="molecule type" value="Genomic_DNA"/>
</dbReference>
<dbReference type="OrthoDB" id="108365at2759"/>
<feature type="region of interest" description="Disordered" evidence="2">
    <location>
        <begin position="220"/>
        <end position="240"/>
    </location>
</feature>
<dbReference type="GO" id="GO:0032040">
    <property type="term" value="C:small-subunit processome"/>
    <property type="evidence" value="ECO:0007669"/>
    <property type="project" value="TreeGrafter"/>
</dbReference>
<sequence length="1005" mass="111350">MAIHSLSRPASPQLPTFTTPPRSGASTPNRFGGSSPPLGAVAEKIALSYANVQNYRPPPRISRLFTPVRIPLGSRAPPAFGSASPGSPRELVIPVFTLLHPSRPWPFLRTGASSSSGYLSLTKRRTNSDIGAVGPNGTTSSVATTPTSALRIIIAILGTALACFLLLLLGFKWMVRPLARIFFHKESYASSEPSTLVFDSDEIERVWRWEIASGNYPSSRPVDGPLGQVEVPSRSGEEVEPVRPIKIENPGLARKTSEQLRKEREQARLRAELETTAAGKTSSPKEHPKDAQITTPPRAELIPIGPGREYIELPLAGGGKRRSYPPRPLIGSALDMDVVMDHCDFSTRQYVRDCLEVLRINGGLETPLRRGDMSAWRTTFLSLAPSLASSTGSTRLAREVVERHRADMTALLSSAASAFEAALASRQQLTLTAASAQASPAQDDPDFVRVARKRHSSHPTADPACDPDYPHLFHIFWAGPFTDKPYSAALSFLYTQHLGLDRKMGLKPEPNVCRPQLWIWINPGAASSLPDQHAVSKMRKDLANNPWSAPLLHPRFGDVVKFRLWNTTEQLDGVEEMKGWREMGLFNSGGVKYGANPLAKAGDKVNGEEKKRSNADGSGDAQLVVDDREDKVLEAEKEVVDAAAPDADPNVVQAEAKLAEARELEANSTMVGTSTGDATQASSPTSSTSKDELFERVGSTSHKYDRLTVVLSDMARFVLTHRFGGVYLDADTILLRDWEELFNWHGAFAYRWSRLEKYNTAVLKMQRGSALGNFLFRTAVANDLDFHPMTISRYTKDAGVEGLLLRLPDALFDPAWLNTEYYQRDRPAFPYFQRFEDFFDTPAETNAAPNALGFDGFFKGAFSYHFHNFWWIPFDAARNWPDLGERFVKGERIARGRVRKAQLESLEEASEEGEGGDSGKGRKKGEEKQAIPIPKWGDDEKDFESMEWADEDVEEDAKDLSWSAVLKRTFEAFIRGETPNMYGEWLNWDHELDEGDSVGPDEADE</sequence>